<evidence type="ECO:0000256" key="3">
    <source>
        <dbReference type="ARBA" id="ARBA00022553"/>
    </source>
</evidence>
<dbReference type="EC" id="2.7.1.107" evidence="15"/>
<dbReference type="FunFam" id="2.60.200.40:FF:000038">
    <property type="entry name" value="Diacylglycerol kinase, delta"/>
    <property type="match status" value="1"/>
</dbReference>
<dbReference type="SMART" id="SM00045">
    <property type="entry name" value="DAGKa"/>
    <property type="match status" value="1"/>
</dbReference>
<dbReference type="GeneTree" id="ENSGT00940000164406"/>
<evidence type="ECO:0000313" key="21">
    <source>
        <dbReference type="Proteomes" id="UP000472265"/>
    </source>
</evidence>
<evidence type="ECO:0000256" key="1">
    <source>
        <dbReference type="ARBA" id="ARBA00005175"/>
    </source>
</evidence>
<dbReference type="SUPFAM" id="SSF50729">
    <property type="entry name" value="PH domain-like"/>
    <property type="match status" value="1"/>
</dbReference>
<evidence type="ECO:0000259" key="19">
    <source>
        <dbReference type="PROSITE" id="PS50146"/>
    </source>
</evidence>
<dbReference type="InterPro" id="IPR037607">
    <property type="entry name" value="DGK"/>
</dbReference>
<dbReference type="SMART" id="SM00109">
    <property type="entry name" value="C1"/>
    <property type="match status" value="2"/>
</dbReference>
<dbReference type="CDD" id="cd13274">
    <property type="entry name" value="PH_DGK_type2"/>
    <property type="match status" value="1"/>
</dbReference>
<dbReference type="Gene3D" id="2.60.200.40">
    <property type="match status" value="1"/>
</dbReference>
<comment type="pathway">
    <text evidence="14">Glycerolipid metabolism.</text>
</comment>
<dbReference type="Pfam" id="PF00130">
    <property type="entry name" value="C1_1"/>
    <property type="match status" value="2"/>
</dbReference>
<dbReference type="GO" id="GO:0004143">
    <property type="term" value="F:ATP-dependent diacylglycerol kinase activity"/>
    <property type="evidence" value="ECO:0007669"/>
    <property type="project" value="UniProtKB-EC"/>
</dbReference>
<dbReference type="SUPFAM" id="SSF111331">
    <property type="entry name" value="NAD kinase/diacylglycerol kinase-like"/>
    <property type="match status" value="1"/>
</dbReference>
<dbReference type="GO" id="GO:0008270">
    <property type="term" value="F:zinc ion binding"/>
    <property type="evidence" value="ECO:0007669"/>
    <property type="project" value="UniProtKB-KW"/>
</dbReference>
<keyword evidence="12" id="KW-0443">Lipid metabolism</keyword>
<dbReference type="PROSITE" id="PS50081">
    <property type="entry name" value="ZF_DAG_PE_2"/>
    <property type="match status" value="2"/>
</dbReference>
<evidence type="ECO:0000256" key="10">
    <source>
        <dbReference type="ARBA" id="ARBA00022833"/>
    </source>
</evidence>
<evidence type="ECO:0000256" key="8">
    <source>
        <dbReference type="ARBA" id="ARBA00022771"/>
    </source>
</evidence>
<dbReference type="Pfam" id="PF00169">
    <property type="entry name" value="PH"/>
    <property type="match status" value="1"/>
</dbReference>
<keyword evidence="10" id="KW-0862">Zinc</keyword>
<keyword evidence="6" id="KW-0677">Repeat</keyword>
<dbReference type="InterPro" id="IPR000756">
    <property type="entry name" value="Diacylglycerol_kin_accessory"/>
</dbReference>
<dbReference type="InterPro" id="IPR016064">
    <property type="entry name" value="NAD/diacylglycerol_kinase_sf"/>
</dbReference>
<dbReference type="PANTHER" id="PTHR11255">
    <property type="entry name" value="DIACYLGLYCEROL KINASE"/>
    <property type="match status" value="1"/>
</dbReference>
<keyword evidence="21" id="KW-1185">Reference proteome</keyword>
<feature type="domain" description="Phorbol-ester/DAG-type" evidence="18">
    <location>
        <begin position="256"/>
        <end position="307"/>
    </location>
</feature>
<evidence type="ECO:0000313" key="20">
    <source>
        <dbReference type="Ensembl" id="ENSSAUP00010025391.1"/>
    </source>
</evidence>
<dbReference type="FunFam" id="3.30.60.20:FF:000029">
    <property type="entry name" value="Diacylglycerol kinase"/>
    <property type="match status" value="1"/>
</dbReference>
<evidence type="ECO:0000256" key="4">
    <source>
        <dbReference type="ARBA" id="ARBA00022679"/>
    </source>
</evidence>
<keyword evidence="11 15" id="KW-0067">ATP-binding</keyword>
<keyword evidence="7 15" id="KW-0547">Nucleotide-binding</keyword>
<keyword evidence="8" id="KW-0863">Zinc-finger</keyword>
<dbReference type="PROSITE" id="PS50146">
    <property type="entry name" value="DAGK"/>
    <property type="match status" value="1"/>
</dbReference>
<feature type="domain" description="Phorbol-ester/DAG-type" evidence="18">
    <location>
        <begin position="184"/>
        <end position="234"/>
    </location>
</feature>
<gene>
    <name evidence="20" type="primary">si:dkey-172j4.3</name>
</gene>
<feature type="domain" description="DAGKc" evidence="19">
    <location>
        <begin position="337"/>
        <end position="471"/>
    </location>
</feature>
<dbReference type="SMART" id="SM00046">
    <property type="entry name" value="DAGKc"/>
    <property type="match status" value="1"/>
</dbReference>
<dbReference type="SMART" id="SM00233">
    <property type="entry name" value="PH"/>
    <property type="match status" value="1"/>
</dbReference>
<dbReference type="Proteomes" id="UP000472265">
    <property type="component" value="Chromosome 10"/>
</dbReference>
<evidence type="ECO:0000256" key="12">
    <source>
        <dbReference type="ARBA" id="ARBA00023098"/>
    </source>
</evidence>
<dbReference type="FunFam" id="2.30.29.30:FF:000060">
    <property type="entry name" value="Diacylglycerol kinase"/>
    <property type="match status" value="1"/>
</dbReference>
<comment type="similarity">
    <text evidence="2 15">Belongs to the eukaryotic diacylglycerol kinase family.</text>
</comment>
<reference evidence="20" key="3">
    <citation type="submission" date="2025-09" db="UniProtKB">
        <authorList>
            <consortium name="Ensembl"/>
        </authorList>
    </citation>
    <scope>IDENTIFICATION</scope>
</reference>
<evidence type="ECO:0000256" key="5">
    <source>
        <dbReference type="ARBA" id="ARBA00022723"/>
    </source>
</evidence>
<proteinExistence type="inferred from homology"/>
<sequence>MQKRERFSQSEAQLNSVLALKYSRFCLLITSDSNVFFKAGEAGEESSDSDGEQEETSHKLIRKVSTSGQIRAKKSVKEGILLKQTSSFQRWKRRYFKLRGRTLYYAKDCKSLIFDEVDLSDASVAETSTKNINNSFTVITPFRKLMLCAESRKEMEDWIGALKSVQKWETYEASQFNMEHFSGMHNWYACSHARPTFCNVCREALPGVTSHGLSCEVCKFKAHKRCAVRSTNNCKWTTLASIGNDIIEDEEGVFMPHQWLEGNLPVSAKCVVCDKNCGSVRRLQDWRCLWCKAIVHNSCKEQMGKVCPLGQCRVSIIPPTALNSIDSDGFWKATSASCTSPLLVLVNSKSGDNQGVKFLRKFKQLLNPAQVFDLMNGGPELGLRLFQKFVTFRILVCGGDGSVGWVLSELDKLNLHKQCQLGVLPLGTGNDLARVLGWGGLCDDDAQLLQILEKLERATTKMLDRSSPSESGGESGSEGKTYRSKEQLMLRANSLKKALRQIIEQAEKGISYYMLSVRRQCSEKCVMNNYFGIGLDAKISLEFNNKRDEHPKKCRYDHLFSIHHKHISTFFFCDGVPMSLPSLQGLAVLNIPSYAGGINFWGGTKEDNNFGAPSFDDKKLEVVAVFGSMQMAMSRVINLQHHRIAQCRQVKITILGEEGVPVQVDGEAWIQPPGIVKIVHKNRAQMLTRDRAFESTLKSWEDKRKIDSYRASRPRLNSQQSMEYLTEEECAQVQQLGIVADTLISK</sequence>
<comment type="catalytic activity">
    <reaction evidence="15">
        <text>a 1,2-diacyl-sn-glycerol + ATP = a 1,2-diacyl-sn-glycero-3-phosphate + ADP + H(+)</text>
        <dbReference type="Rhea" id="RHEA:10272"/>
        <dbReference type="ChEBI" id="CHEBI:15378"/>
        <dbReference type="ChEBI" id="CHEBI:17815"/>
        <dbReference type="ChEBI" id="CHEBI:30616"/>
        <dbReference type="ChEBI" id="CHEBI:58608"/>
        <dbReference type="ChEBI" id="CHEBI:456216"/>
        <dbReference type="EC" id="2.7.1.107"/>
    </reaction>
</comment>
<dbReference type="PROSITE" id="PS50003">
    <property type="entry name" value="PH_DOMAIN"/>
    <property type="match status" value="1"/>
</dbReference>
<evidence type="ECO:0000256" key="7">
    <source>
        <dbReference type="ARBA" id="ARBA00022741"/>
    </source>
</evidence>
<dbReference type="InterPro" id="IPR001849">
    <property type="entry name" value="PH_domain"/>
</dbReference>
<dbReference type="Ensembl" id="ENSSAUT00010026828.1">
    <property type="protein sequence ID" value="ENSSAUP00010025391.1"/>
    <property type="gene ID" value="ENSSAUG00010009128.1"/>
</dbReference>
<dbReference type="InterPro" id="IPR011993">
    <property type="entry name" value="PH-like_dom_sf"/>
</dbReference>
<dbReference type="Pfam" id="PF00781">
    <property type="entry name" value="DAGK_cat"/>
    <property type="match status" value="1"/>
</dbReference>
<dbReference type="InterPro" id="IPR017438">
    <property type="entry name" value="ATP-NAD_kinase_N"/>
</dbReference>
<evidence type="ECO:0000256" key="9">
    <source>
        <dbReference type="ARBA" id="ARBA00022777"/>
    </source>
</evidence>
<dbReference type="GO" id="GO:0007200">
    <property type="term" value="P:phospholipase C-activating G protein-coupled receptor signaling pathway"/>
    <property type="evidence" value="ECO:0007669"/>
    <property type="project" value="InterPro"/>
</dbReference>
<organism evidence="20 21">
    <name type="scientific">Sparus aurata</name>
    <name type="common">Gilthead sea bream</name>
    <dbReference type="NCBI Taxonomy" id="8175"/>
    <lineage>
        <taxon>Eukaryota</taxon>
        <taxon>Metazoa</taxon>
        <taxon>Chordata</taxon>
        <taxon>Craniata</taxon>
        <taxon>Vertebrata</taxon>
        <taxon>Euteleostomi</taxon>
        <taxon>Actinopterygii</taxon>
        <taxon>Neopterygii</taxon>
        <taxon>Teleostei</taxon>
        <taxon>Neoteleostei</taxon>
        <taxon>Acanthomorphata</taxon>
        <taxon>Eupercaria</taxon>
        <taxon>Spariformes</taxon>
        <taxon>Sparidae</taxon>
        <taxon>Sparus</taxon>
    </lineage>
</organism>
<dbReference type="Gene3D" id="3.30.60.20">
    <property type="match status" value="2"/>
</dbReference>
<dbReference type="Gene3D" id="2.30.29.30">
    <property type="entry name" value="Pleckstrin-homology domain (PH domain)/Phosphotyrosine-binding domain (PTB)"/>
    <property type="match status" value="1"/>
</dbReference>
<dbReference type="InterPro" id="IPR001206">
    <property type="entry name" value="Diacylglycerol_kinase_cat_dom"/>
</dbReference>
<reference evidence="20" key="1">
    <citation type="submission" date="2021-04" db="EMBL/GenBank/DDBJ databases">
        <authorList>
            <consortium name="Wellcome Sanger Institute Data Sharing"/>
        </authorList>
    </citation>
    <scope>NUCLEOTIDE SEQUENCE [LARGE SCALE GENOMIC DNA]</scope>
</reference>
<dbReference type="GO" id="GO:0046486">
    <property type="term" value="P:glycerolipid metabolic process"/>
    <property type="evidence" value="ECO:0007669"/>
    <property type="project" value="UniProtKB-UniPathway"/>
</dbReference>
<dbReference type="Gene3D" id="3.40.50.10330">
    <property type="entry name" value="Probable inorganic polyphosphate/atp-NAD kinase, domain 1"/>
    <property type="match status" value="1"/>
</dbReference>
<comment type="pathway">
    <text evidence="1">Lipid metabolism; glycerolipid metabolism.</text>
</comment>
<dbReference type="SUPFAM" id="SSF57889">
    <property type="entry name" value="Cysteine-rich domain"/>
    <property type="match status" value="2"/>
</dbReference>
<comment type="catalytic activity">
    <reaction evidence="13">
        <text>1,2-di-(9Z-octadecenoyl)-sn-glycerol + ATP = 1,2-di-(9Z-octadecenoyl)-sn-glycero-3-phosphate + ADP + H(+)</text>
        <dbReference type="Rhea" id="RHEA:40327"/>
        <dbReference type="ChEBI" id="CHEBI:15378"/>
        <dbReference type="ChEBI" id="CHEBI:30616"/>
        <dbReference type="ChEBI" id="CHEBI:52333"/>
        <dbReference type="ChEBI" id="CHEBI:74546"/>
        <dbReference type="ChEBI" id="CHEBI:456216"/>
    </reaction>
    <physiologicalReaction direction="left-to-right" evidence="13">
        <dbReference type="Rhea" id="RHEA:40328"/>
    </physiologicalReaction>
</comment>
<evidence type="ECO:0000256" key="2">
    <source>
        <dbReference type="ARBA" id="ARBA00009280"/>
    </source>
</evidence>
<accession>A0A671VL81</accession>
<dbReference type="GO" id="GO:0005524">
    <property type="term" value="F:ATP binding"/>
    <property type="evidence" value="ECO:0007669"/>
    <property type="project" value="UniProtKB-KW"/>
</dbReference>
<dbReference type="InterPro" id="IPR046349">
    <property type="entry name" value="C1-like_sf"/>
</dbReference>
<evidence type="ECO:0000259" key="18">
    <source>
        <dbReference type="PROSITE" id="PS50081"/>
    </source>
</evidence>
<dbReference type="AlphaFoldDB" id="A0A671VL81"/>
<keyword evidence="3" id="KW-0597">Phosphoprotein</keyword>
<name>A0A671VL81_SPAAU</name>
<protein>
    <recommendedName>
        <fullName evidence="15">Diacylglycerol kinase</fullName>
        <shortName evidence="15">DAG kinase</shortName>
        <ecNumber evidence="15">2.7.1.107</ecNumber>
    </recommendedName>
</protein>
<feature type="region of interest" description="Disordered" evidence="16">
    <location>
        <begin position="461"/>
        <end position="481"/>
    </location>
</feature>
<evidence type="ECO:0000256" key="14">
    <source>
        <dbReference type="ARBA" id="ARBA00060536"/>
    </source>
</evidence>
<keyword evidence="9 15" id="KW-0418">Kinase</keyword>
<keyword evidence="4 15" id="KW-0808">Transferase</keyword>
<keyword evidence="5" id="KW-0479">Metal-binding</keyword>
<dbReference type="PROSITE" id="PS00479">
    <property type="entry name" value="ZF_DAG_PE_1"/>
    <property type="match status" value="2"/>
</dbReference>
<dbReference type="Pfam" id="PF00609">
    <property type="entry name" value="DAGK_acc"/>
    <property type="match status" value="1"/>
</dbReference>
<feature type="domain" description="PH" evidence="17">
    <location>
        <begin position="74"/>
        <end position="167"/>
    </location>
</feature>
<evidence type="ECO:0000256" key="11">
    <source>
        <dbReference type="ARBA" id="ARBA00022840"/>
    </source>
</evidence>
<dbReference type="InterPro" id="IPR002219">
    <property type="entry name" value="PKC_DAG/PE"/>
</dbReference>
<reference evidence="20" key="2">
    <citation type="submission" date="2025-08" db="UniProtKB">
        <authorList>
            <consortium name="Ensembl"/>
        </authorList>
    </citation>
    <scope>IDENTIFICATION</scope>
</reference>
<evidence type="ECO:0000256" key="15">
    <source>
        <dbReference type="RuleBase" id="RU361128"/>
    </source>
</evidence>
<evidence type="ECO:0000256" key="16">
    <source>
        <dbReference type="SAM" id="MobiDB-lite"/>
    </source>
</evidence>
<evidence type="ECO:0000256" key="13">
    <source>
        <dbReference type="ARBA" id="ARBA00023371"/>
    </source>
</evidence>
<dbReference type="PANTHER" id="PTHR11255:SF33">
    <property type="entry name" value="DIACYLGLYCEROL KINASE KAPPA"/>
    <property type="match status" value="1"/>
</dbReference>
<dbReference type="FunFam" id="3.30.60.20:FF:000002">
    <property type="entry name" value="Diacylglycerol kinase"/>
    <property type="match status" value="1"/>
</dbReference>
<dbReference type="UniPathway" id="UPA00230"/>
<dbReference type="FunFam" id="3.40.50.10330:FF:000001">
    <property type="entry name" value="Diacylglycerol kinase"/>
    <property type="match status" value="1"/>
</dbReference>
<evidence type="ECO:0000256" key="6">
    <source>
        <dbReference type="ARBA" id="ARBA00022737"/>
    </source>
</evidence>
<dbReference type="GO" id="GO:0005886">
    <property type="term" value="C:plasma membrane"/>
    <property type="evidence" value="ECO:0007669"/>
    <property type="project" value="TreeGrafter"/>
</dbReference>
<evidence type="ECO:0000259" key="17">
    <source>
        <dbReference type="PROSITE" id="PS50003"/>
    </source>
</evidence>